<keyword evidence="2" id="KW-1185">Reference proteome</keyword>
<evidence type="ECO:0000313" key="1">
    <source>
        <dbReference type="EMBL" id="CAB3995627.1"/>
    </source>
</evidence>
<dbReference type="AlphaFoldDB" id="A0A6S7HLY6"/>
<evidence type="ECO:0000313" key="2">
    <source>
        <dbReference type="Proteomes" id="UP001152795"/>
    </source>
</evidence>
<protein>
    <submittedName>
        <fullName evidence="1">Uncharacterized protein</fullName>
    </submittedName>
</protein>
<dbReference type="Proteomes" id="UP001152795">
    <property type="component" value="Unassembled WGS sequence"/>
</dbReference>
<sequence length="143" mass="16252">MMEKEGNDYDDENELLTTQGNGCATNTELLGREYYAMAELYPSKEPNRNVCDKHSEENSEKEAEKHVLVTSNFAKIEADVEHGLIPFRMEGRGSRWLSNIQCVMIMLCFLIVFIVCIVPIFFSLKHAVTGDSDKHDQFSIIGN</sequence>
<dbReference type="EMBL" id="CACRXK020002701">
    <property type="protein sequence ID" value="CAB3995627.1"/>
    <property type="molecule type" value="Genomic_DNA"/>
</dbReference>
<organism evidence="1 2">
    <name type="scientific">Paramuricea clavata</name>
    <name type="common">Red gorgonian</name>
    <name type="synonym">Violescent sea-whip</name>
    <dbReference type="NCBI Taxonomy" id="317549"/>
    <lineage>
        <taxon>Eukaryota</taxon>
        <taxon>Metazoa</taxon>
        <taxon>Cnidaria</taxon>
        <taxon>Anthozoa</taxon>
        <taxon>Octocorallia</taxon>
        <taxon>Malacalcyonacea</taxon>
        <taxon>Plexauridae</taxon>
        <taxon>Paramuricea</taxon>
    </lineage>
</organism>
<proteinExistence type="predicted"/>
<reference evidence="1" key="1">
    <citation type="submission" date="2020-04" db="EMBL/GenBank/DDBJ databases">
        <authorList>
            <person name="Alioto T."/>
            <person name="Alioto T."/>
            <person name="Gomez Garrido J."/>
        </authorList>
    </citation>
    <scope>NUCLEOTIDE SEQUENCE</scope>
    <source>
        <strain evidence="1">A484AB</strain>
    </source>
</reference>
<comment type="caution">
    <text evidence="1">The sequence shown here is derived from an EMBL/GenBank/DDBJ whole genome shotgun (WGS) entry which is preliminary data.</text>
</comment>
<accession>A0A6S7HLY6</accession>
<gene>
    <name evidence="1" type="ORF">PACLA_8A057019</name>
</gene>
<name>A0A6S7HLY6_PARCT</name>